<dbReference type="PANTHER" id="PTHR30576:SF0">
    <property type="entry name" value="UNDECAPRENYL-PHOSPHATE N-ACETYLGALACTOSAMINYL 1-PHOSPHATE TRANSFERASE-RELATED"/>
    <property type="match status" value="1"/>
</dbReference>
<evidence type="ECO:0000313" key="4">
    <source>
        <dbReference type="EMBL" id="OAD64306.1"/>
    </source>
</evidence>
<accession>A0ABX2UGG4</accession>
<reference evidence="4 5" key="1">
    <citation type="submission" date="2016-05" db="EMBL/GenBank/DDBJ databases">
        <title>Draft genome sequence of Pediococcus parvulus 2.6, a probiotic beta-glucan producer strain.</title>
        <authorList>
            <person name="Mohedano M.L."/>
            <person name="Perez-Ramos A."/>
            <person name="Duenas M.T."/>
            <person name="Lamontanara A."/>
            <person name="Orru L."/>
            <person name="Spano G."/>
            <person name="Capozzi V."/>
            <person name="Lopez P."/>
        </authorList>
    </citation>
    <scope>NUCLEOTIDE SEQUENCE [LARGE SCALE GENOMIC DNA]</scope>
    <source>
        <strain evidence="4 5">2.6</strain>
    </source>
</reference>
<comment type="caution">
    <text evidence="4">The sequence shown here is derived from an EMBL/GenBank/DDBJ whole genome shotgun (WGS) entry which is preliminary data.</text>
</comment>
<feature type="domain" description="Bacterial sugar transferase" evidence="3">
    <location>
        <begin position="34"/>
        <end position="214"/>
    </location>
</feature>
<comment type="similarity">
    <text evidence="1">Belongs to the bacterial sugar transferase family.</text>
</comment>
<keyword evidence="2" id="KW-1133">Transmembrane helix</keyword>
<keyword evidence="2" id="KW-0472">Membrane</keyword>
<dbReference type="GO" id="GO:0016740">
    <property type="term" value="F:transferase activity"/>
    <property type="evidence" value="ECO:0007669"/>
    <property type="project" value="UniProtKB-KW"/>
</dbReference>
<keyword evidence="2" id="KW-0812">Transmembrane</keyword>
<gene>
    <name evidence="4" type="ORF">A7K95_05480</name>
</gene>
<keyword evidence="5" id="KW-1185">Reference proteome</keyword>
<sequence>MEENLKNIENSNNQGNKFIIKLKEPVQNNYLPLKRVFDVIFASLLLIPSSLIILVFMVFIKLETPGKCFYTQKRVGLMGKTIMITKLRSMYSNAESKSGAIWAKKNDDRITKVGHFMRKTRIDELPQLWSVVKGDMSLIGPRPERPEFTQQFSEEFPGFEQRLIVKPGLSGYAQVHGGYDISPKEKMDLDLHYINNISLMQDFKITLLTLKIIITGDGAR</sequence>
<keyword evidence="4" id="KW-0808">Transferase</keyword>
<organism evidence="4 5">
    <name type="scientific">Pediococcus parvulus</name>
    <dbReference type="NCBI Taxonomy" id="54062"/>
    <lineage>
        <taxon>Bacteria</taxon>
        <taxon>Bacillati</taxon>
        <taxon>Bacillota</taxon>
        <taxon>Bacilli</taxon>
        <taxon>Lactobacillales</taxon>
        <taxon>Lactobacillaceae</taxon>
        <taxon>Pediococcus</taxon>
    </lineage>
</organism>
<name>A0ABX2UGG4_9LACO</name>
<evidence type="ECO:0000259" key="3">
    <source>
        <dbReference type="Pfam" id="PF02397"/>
    </source>
</evidence>
<protein>
    <submittedName>
        <fullName evidence="4">UDP-phosphate N-acetylgalactosaminyl-1-phosphate transferase</fullName>
    </submittedName>
</protein>
<dbReference type="PANTHER" id="PTHR30576">
    <property type="entry name" value="COLANIC BIOSYNTHESIS UDP-GLUCOSE LIPID CARRIER TRANSFERASE"/>
    <property type="match status" value="1"/>
</dbReference>
<feature type="transmembrane region" description="Helical" evidence="2">
    <location>
        <begin position="39"/>
        <end position="60"/>
    </location>
</feature>
<dbReference type="Proteomes" id="UP000077280">
    <property type="component" value="Unassembled WGS sequence"/>
</dbReference>
<proteinExistence type="inferred from homology"/>
<dbReference type="EMBL" id="LXND01000037">
    <property type="protein sequence ID" value="OAD64306.1"/>
    <property type="molecule type" value="Genomic_DNA"/>
</dbReference>
<dbReference type="InterPro" id="IPR003362">
    <property type="entry name" value="Bact_transf"/>
</dbReference>
<evidence type="ECO:0000313" key="5">
    <source>
        <dbReference type="Proteomes" id="UP000077280"/>
    </source>
</evidence>
<evidence type="ECO:0000256" key="1">
    <source>
        <dbReference type="ARBA" id="ARBA00006464"/>
    </source>
</evidence>
<dbReference type="RefSeq" id="WP_068805921.1">
    <property type="nucleotide sequence ID" value="NZ_LXND01000037.1"/>
</dbReference>
<evidence type="ECO:0000256" key="2">
    <source>
        <dbReference type="SAM" id="Phobius"/>
    </source>
</evidence>
<dbReference type="Pfam" id="PF02397">
    <property type="entry name" value="Bac_transf"/>
    <property type="match status" value="1"/>
</dbReference>